<dbReference type="InterPro" id="IPR039293">
    <property type="entry name" value="TMEM81"/>
</dbReference>
<feature type="domain" description="Ig-like" evidence="13">
    <location>
        <begin position="58"/>
        <end position="155"/>
    </location>
</feature>
<dbReference type="Proteomes" id="UP000007635">
    <property type="component" value="Chromosome XII"/>
</dbReference>
<evidence type="ECO:0000256" key="5">
    <source>
        <dbReference type="ARBA" id="ARBA00022989"/>
    </source>
</evidence>
<dbReference type="InterPro" id="IPR003599">
    <property type="entry name" value="Ig_sub"/>
</dbReference>
<evidence type="ECO:0000256" key="12">
    <source>
        <dbReference type="SAM" id="SignalP"/>
    </source>
</evidence>
<dbReference type="Ensembl" id="ENSGACT00000032025.1">
    <property type="protein sequence ID" value="ENSGACP00000051461.1"/>
    <property type="gene ID" value="ENSGACG00000035736.1"/>
</dbReference>
<keyword evidence="6 11" id="KW-0472">Membrane</keyword>
<keyword evidence="4 12" id="KW-0732">Signal</keyword>
<evidence type="ECO:0000256" key="11">
    <source>
        <dbReference type="SAM" id="Phobius"/>
    </source>
</evidence>
<organism evidence="14 15">
    <name type="scientific">Gasterosteus aculeatus aculeatus</name>
    <name type="common">three-spined stickleback</name>
    <dbReference type="NCBI Taxonomy" id="481459"/>
    <lineage>
        <taxon>Eukaryota</taxon>
        <taxon>Metazoa</taxon>
        <taxon>Chordata</taxon>
        <taxon>Craniata</taxon>
        <taxon>Vertebrata</taxon>
        <taxon>Euteleostomi</taxon>
        <taxon>Actinopterygii</taxon>
        <taxon>Neopterygii</taxon>
        <taxon>Teleostei</taxon>
        <taxon>Neoteleostei</taxon>
        <taxon>Acanthomorphata</taxon>
        <taxon>Eupercaria</taxon>
        <taxon>Perciformes</taxon>
        <taxon>Cottioidei</taxon>
        <taxon>Gasterosteales</taxon>
        <taxon>Gasterosteidae</taxon>
        <taxon>Gasterosteus</taxon>
    </lineage>
</organism>
<evidence type="ECO:0000256" key="4">
    <source>
        <dbReference type="ARBA" id="ARBA00022729"/>
    </source>
</evidence>
<dbReference type="PROSITE" id="PS50835">
    <property type="entry name" value="IG_LIKE"/>
    <property type="match status" value="1"/>
</dbReference>
<protein>
    <recommendedName>
        <fullName evidence="10">Transmembrane protein 81</fullName>
    </recommendedName>
</protein>
<dbReference type="AlphaFoldDB" id="A0AAQ4QMX6"/>
<evidence type="ECO:0000259" key="13">
    <source>
        <dbReference type="PROSITE" id="PS50835"/>
    </source>
</evidence>
<evidence type="ECO:0000256" key="9">
    <source>
        <dbReference type="ARBA" id="ARBA00049937"/>
    </source>
</evidence>
<feature type="chain" id="PRO_5042971197" description="Transmembrane protein 81" evidence="12">
    <location>
        <begin position="21"/>
        <end position="249"/>
    </location>
</feature>
<accession>A0AAQ4QMX6</accession>
<feature type="signal peptide" evidence="12">
    <location>
        <begin position="1"/>
        <end position="20"/>
    </location>
</feature>
<dbReference type="SUPFAM" id="SSF48726">
    <property type="entry name" value="Immunoglobulin"/>
    <property type="match status" value="1"/>
</dbReference>
<evidence type="ECO:0000313" key="15">
    <source>
        <dbReference type="Proteomes" id="UP000007635"/>
    </source>
</evidence>
<feature type="transmembrane region" description="Helical" evidence="11">
    <location>
        <begin position="207"/>
        <end position="229"/>
    </location>
</feature>
<evidence type="ECO:0000256" key="6">
    <source>
        <dbReference type="ARBA" id="ARBA00023136"/>
    </source>
</evidence>
<dbReference type="PANTHER" id="PTHR35670:SF1">
    <property type="entry name" value="TRANSMEMBRANE PROTEIN 81"/>
    <property type="match status" value="1"/>
</dbReference>
<sequence>MQRLTVTICLLLLFLHHLTSVEEDQSVPVGVIVDSSPCSATCGLGFKTQTVCLMKDGEKATEECLESWQCGLSTMTVTSGQRVEVDCLGEVLEAMGRFSWRVSWRYARGIVTSDDSLFIRWDAPLLDRVILNPVKEEDAGTYCCTVQDVALRRVKRAYWGIRVLPAGVLNLDYESSQARWESTGNRQNDTVSHQHHYLTALLYKVHFGFKSLSLSSAAVALVLLLYWAVRRDNRKLNRCCFCIPRRIDN</sequence>
<name>A0AAQ4QMX6_GASAC</name>
<reference evidence="14" key="2">
    <citation type="submission" date="2025-08" db="UniProtKB">
        <authorList>
            <consortium name="Ensembl"/>
        </authorList>
    </citation>
    <scope>IDENTIFICATION</scope>
</reference>
<dbReference type="InterPro" id="IPR007110">
    <property type="entry name" value="Ig-like_dom"/>
</dbReference>
<evidence type="ECO:0000256" key="3">
    <source>
        <dbReference type="ARBA" id="ARBA00022692"/>
    </source>
</evidence>
<evidence type="ECO:0000256" key="1">
    <source>
        <dbReference type="ARBA" id="ARBA00004251"/>
    </source>
</evidence>
<keyword evidence="5 11" id="KW-1133">Transmembrane helix</keyword>
<comment type="subcellular location">
    <subcellularLocation>
        <location evidence="1">Cell membrane</location>
        <topology evidence="1">Single-pass type I membrane protein</topology>
    </subcellularLocation>
</comment>
<keyword evidence="15" id="KW-1185">Reference proteome</keyword>
<dbReference type="InterPro" id="IPR013783">
    <property type="entry name" value="Ig-like_fold"/>
</dbReference>
<evidence type="ECO:0000256" key="10">
    <source>
        <dbReference type="ARBA" id="ARBA00050022"/>
    </source>
</evidence>
<evidence type="ECO:0000256" key="7">
    <source>
        <dbReference type="ARBA" id="ARBA00023157"/>
    </source>
</evidence>
<dbReference type="GO" id="GO:0005886">
    <property type="term" value="C:plasma membrane"/>
    <property type="evidence" value="ECO:0007669"/>
    <property type="project" value="UniProtKB-SubCell"/>
</dbReference>
<keyword evidence="7" id="KW-1015">Disulfide bond</keyword>
<evidence type="ECO:0000313" key="14">
    <source>
        <dbReference type="Ensembl" id="ENSGACP00000051461.1"/>
    </source>
</evidence>
<reference evidence="14 15" key="1">
    <citation type="journal article" date="2021" name="G3 (Bethesda)">
        <title>Improved contiguity of the threespine stickleback genome using long-read sequencing.</title>
        <authorList>
            <person name="Nath S."/>
            <person name="Shaw D.E."/>
            <person name="White M.A."/>
        </authorList>
    </citation>
    <scope>NUCLEOTIDE SEQUENCE [LARGE SCALE GENOMIC DNA]</scope>
    <source>
        <strain evidence="14 15">Lake Benthic</strain>
    </source>
</reference>
<dbReference type="Gene3D" id="2.60.40.10">
    <property type="entry name" value="Immunoglobulins"/>
    <property type="match status" value="1"/>
</dbReference>
<dbReference type="InterPro" id="IPR036179">
    <property type="entry name" value="Ig-like_dom_sf"/>
</dbReference>
<dbReference type="SMART" id="SM00409">
    <property type="entry name" value="IG"/>
    <property type="match status" value="1"/>
</dbReference>
<keyword evidence="8" id="KW-0393">Immunoglobulin domain</keyword>
<dbReference type="GeneTree" id="ENSGT00390000006349"/>
<comment type="function">
    <text evidence="9">Essential fertilization factor required for male fertility. Part of a conserved trimeric sperm complex with the essential fertilization factors IZUMO1 and SPACA6 which bridges sperm and oocyte membranes during fertilization by binding to IZUMO1R/JUNO on the oocyte.</text>
</comment>
<evidence type="ECO:0000256" key="2">
    <source>
        <dbReference type="ARBA" id="ARBA00022475"/>
    </source>
</evidence>
<proteinExistence type="predicted"/>
<evidence type="ECO:0000256" key="8">
    <source>
        <dbReference type="ARBA" id="ARBA00023319"/>
    </source>
</evidence>
<dbReference type="PANTHER" id="PTHR35670">
    <property type="entry name" value="TRANSMEMBRANE PROTEIN 81"/>
    <property type="match status" value="1"/>
</dbReference>
<reference evidence="14" key="3">
    <citation type="submission" date="2025-09" db="UniProtKB">
        <authorList>
            <consortium name="Ensembl"/>
        </authorList>
    </citation>
    <scope>IDENTIFICATION</scope>
</reference>
<keyword evidence="3 11" id="KW-0812">Transmembrane</keyword>
<keyword evidence="2" id="KW-1003">Cell membrane</keyword>